<feature type="compositionally biased region" description="Basic and acidic residues" evidence="1">
    <location>
        <begin position="398"/>
        <end position="408"/>
    </location>
</feature>
<feature type="compositionally biased region" description="Basic residues" evidence="1">
    <location>
        <begin position="227"/>
        <end position="237"/>
    </location>
</feature>
<feature type="region of interest" description="Disordered" evidence="1">
    <location>
        <begin position="276"/>
        <end position="453"/>
    </location>
</feature>
<feature type="compositionally biased region" description="Acidic residues" evidence="1">
    <location>
        <begin position="409"/>
        <end position="418"/>
    </location>
</feature>
<organism evidence="2 3">
    <name type="scientific">Folsomia candida</name>
    <name type="common">Springtail</name>
    <dbReference type="NCBI Taxonomy" id="158441"/>
    <lineage>
        <taxon>Eukaryota</taxon>
        <taxon>Metazoa</taxon>
        <taxon>Ecdysozoa</taxon>
        <taxon>Arthropoda</taxon>
        <taxon>Hexapoda</taxon>
        <taxon>Collembola</taxon>
        <taxon>Entomobryomorpha</taxon>
        <taxon>Isotomoidea</taxon>
        <taxon>Isotomidae</taxon>
        <taxon>Proisotominae</taxon>
        <taxon>Folsomia</taxon>
    </lineage>
</organism>
<accession>A0A226ELZ1</accession>
<evidence type="ECO:0000313" key="2">
    <source>
        <dbReference type="EMBL" id="OXA58479.1"/>
    </source>
</evidence>
<feature type="region of interest" description="Disordered" evidence="1">
    <location>
        <begin position="130"/>
        <end position="261"/>
    </location>
</feature>
<dbReference type="AlphaFoldDB" id="A0A226ELZ1"/>
<dbReference type="EMBL" id="LNIX01000003">
    <property type="protein sequence ID" value="OXA58479.1"/>
    <property type="molecule type" value="Genomic_DNA"/>
</dbReference>
<feature type="compositionally biased region" description="Low complexity" evidence="1">
    <location>
        <begin position="433"/>
        <end position="447"/>
    </location>
</feature>
<keyword evidence="3" id="KW-1185">Reference proteome</keyword>
<comment type="caution">
    <text evidence="2">The sequence shown here is derived from an EMBL/GenBank/DDBJ whole genome shotgun (WGS) entry which is preliminary data.</text>
</comment>
<evidence type="ECO:0000256" key="1">
    <source>
        <dbReference type="SAM" id="MobiDB-lite"/>
    </source>
</evidence>
<name>A0A226ELZ1_FOLCA</name>
<evidence type="ECO:0000313" key="3">
    <source>
        <dbReference type="Proteomes" id="UP000198287"/>
    </source>
</evidence>
<protein>
    <submittedName>
        <fullName evidence="2">Uncharacterized protein</fullName>
    </submittedName>
</protein>
<sequence>MPSLEKHRDSSACFFFLLTKIPPFSVLLLHSNSLHAPHHKSVSLPPAKRSQFSSLQYFRSFRKFYIFETPHQPVTPLFESVVSMGPKKAGGKGKGSKGPSKQPSEVGDMDLNINVEIDQVEEGGEIVASLPVQEEEAKSSSNNDGKSKGKGKTGEVPPQTEKKGTTMDAEVLVASATSSDENVEEDDEKDKTQIIASPKRKATVEDAAGPSESKKKKDDDGNLPSTKAKKGAKKGKSSKTGSVVSELGENASAGKANVNGTDKLVLGAIAQLEDILSDDENDSSKPVVEANGASSAPEKMESEGSVEQSEESEDGALPTQAKPTRKVRGKPKTATTSALKEVKGNARKVKGAEPVRTNPRRNCKTDVSYKPGNESQEKAKLAGTSQEKPKAFRINKKNLKEKSAKSEEHESENEEREVEEAPKPKRSGKTTTAAKKQMPVAAAPAAKGRGKKK</sequence>
<reference evidence="2 3" key="1">
    <citation type="submission" date="2015-12" db="EMBL/GenBank/DDBJ databases">
        <title>The genome of Folsomia candida.</title>
        <authorList>
            <person name="Faddeeva A."/>
            <person name="Derks M.F."/>
            <person name="Anvar Y."/>
            <person name="Smit S."/>
            <person name="Van Straalen N."/>
            <person name="Roelofs D."/>
        </authorList>
    </citation>
    <scope>NUCLEOTIDE SEQUENCE [LARGE SCALE GENOMIC DNA]</scope>
    <source>
        <strain evidence="2 3">VU population</strain>
        <tissue evidence="2">Whole body</tissue>
    </source>
</reference>
<feature type="region of interest" description="Disordered" evidence="1">
    <location>
        <begin position="85"/>
        <end position="109"/>
    </location>
</feature>
<dbReference type="Proteomes" id="UP000198287">
    <property type="component" value="Unassembled WGS sequence"/>
</dbReference>
<proteinExistence type="predicted"/>
<gene>
    <name evidence="2" type="ORF">Fcan01_07050</name>
</gene>